<dbReference type="GO" id="GO:0005739">
    <property type="term" value="C:mitochondrion"/>
    <property type="evidence" value="ECO:0007669"/>
    <property type="project" value="TreeGrafter"/>
</dbReference>
<evidence type="ECO:0000256" key="3">
    <source>
        <dbReference type="ARBA" id="ARBA00022723"/>
    </source>
</evidence>
<evidence type="ECO:0000259" key="6">
    <source>
        <dbReference type="Pfam" id="PF00557"/>
    </source>
</evidence>
<accession>A0A8H7ZM79</accession>
<dbReference type="InterPro" id="IPR000994">
    <property type="entry name" value="Pept_M24"/>
</dbReference>
<dbReference type="InterPro" id="IPR052433">
    <property type="entry name" value="X-Pro_dipept-like"/>
</dbReference>
<dbReference type="InterPro" id="IPR036005">
    <property type="entry name" value="Creatinase/aminopeptidase-like"/>
</dbReference>
<dbReference type="OrthoDB" id="4215474at2759"/>
<dbReference type="PANTHER" id="PTHR43226:SF4">
    <property type="entry name" value="XAA-PRO AMINOPEPTIDASE 3"/>
    <property type="match status" value="1"/>
</dbReference>
<protein>
    <submittedName>
        <fullName evidence="7">Peptidase M24, structural domain-containing protein</fullName>
    </submittedName>
</protein>
<name>A0A8H7ZM79_9FUNG</name>
<sequence length="191" mass="21223">MKATRPGVSESEVAARLQYECKMRGALDLAYIPVVAGGQNALCIHYDANAHASTQPPEILFIFCTVLIVFRDGDLVLVDAGALLYGYTSDVTRTWPVSGTFTEPQRKLYQAVLHVQKECIKVRKLPETKTCRMSQQEGSQAARLTASAPRFFCVPRLAALHGAKRALLEWYPRRIGPDVEEGTAEDRGRRD</sequence>
<gene>
    <name evidence="7" type="ORF">BJ554DRAFT_4978</name>
</gene>
<proteinExistence type="inferred from homology"/>
<dbReference type="GO" id="GO:0004177">
    <property type="term" value="F:aminopeptidase activity"/>
    <property type="evidence" value="ECO:0007669"/>
    <property type="project" value="TreeGrafter"/>
</dbReference>
<keyword evidence="4" id="KW-0378">Hydrolase</keyword>
<evidence type="ECO:0000256" key="4">
    <source>
        <dbReference type="ARBA" id="ARBA00022801"/>
    </source>
</evidence>
<feature type="domain" description="Peptidase M24" evidence="6">
    <location>
        <begin position="2"/>
        <end position="130"/>
    </location>
</feature>
<dbReference type="Gene3D" id="3.90.230.10">
    <property type="entry name" value="Creatinase/methionine aminopeptidase superfamily"/>
    <property type="match status" value="1"/>
</dbReference>
<dbReference type="EMBL" id="JAEFCI010013167">
    <property type="protein sequence ID" value="KAG5455567.1"/>
    <property type="molecule type" value="Genomic_DNA"/>
</dbReference>
<dbReference type="GO" id="GO:0046872">
    <property type="term" value="F:metal ion binding"/>
    <property type="evidence" value="ECO:0007669"/>
    <property type="project" value="UniProtKB-KW"/>
</dbReference>
<evidence type="ECO:0000313" key="7">
    <source>
        <dbReference type="EMBL" id="KAG5455567.1"/>
    </source>
</evidence>
<evidence type="ECO:0000256" key="2">
    <source>
        <dbReference type="ARBA" id="ARBA00008766"/>
    </source>
</evidence>
<keyword evidence="3" id="KW-0479">Metal-binding</keyword>
<dbReference type="Proteomes" id="UP000673691">
    <property type="component" value="Unassembled WGS sequence"/>
</dbReference>
<comment type="caution">
    <text evidence="7">The sequence shown here is derived from an EMBL/GenBank/DDBJ whole genome shotgun (WGS) entry which is preliminary data.</text>
</comment>
<dbReference type="GO" id="GO:0006508">
    <property type="term" value="P:proteolysis"/>
    <property type="evidence" value="ECO:0007669"/>
    <property type="project" value="TreeGrafter"/>
</dbReference>
<comment type="similarity">
    <text evidence="2">Belongs to the peptidase M24B family.</text>
</comment>
<dbReference type="PANTHER" id="PTHR43226">
    <property type="entry name" value="XAA-PRO AMINOPEPTIDASE 3"/>
    <property type="match status" value="1"/>
</dbReference>
<reference evidence="7 8" key="1">
    <citation type="journal article" name="Sci. Rep.">
        <title>Genome-scale phylogenetic analyses confirm Olpidium as the closest living zoosporic fungus to the non-flagellated, terrestrial fungi.</title>
        <authorList>
            <person name="Chang Y."/>
            <person name="Rochon D."/>
            <person name="Sekimoto S."/>
            <person name="Wang Y."/>
            <person name="Chovatia M."/>
            <person name="Sandor L."/>
            <person name="Salamov A."/>
            <person name="Grigoriev I.V."/>
            <person name="Stajich J.E."/>
            <person name="Spatafora J.W."/>
        </authorList>
    </citation>
    <scope>NUCLEOTIDE SEQUENCE [LARGE SCALE GENOMIC DNA]</scope>
    <source>
        <strain evidence="7">S191</strain>
    </source>
</reference>
<dbReference type="Pfam" id="PF00557">
    <property type="entry name" value="Peptidase_M24"/>
    <property type="match status" value="1"/>
</dbReference>
<dbReference type="SUPFAM" id="SSF55920">
    <property type="entry name" value="Creatinase/aminopeptidase"/>
    <property type="match status" value="1"/>
</dbReference>
<evidence type="ECO:0000256" key="1">
    <source>
        <dbReference type="ARBA" id="ARBA00001936"/>
    </source>
</evidence>
<keyword evidence="5" id="KW-0464">Manganese</keyword>
<keyword evidence="8" id="KW-1185">Reference proteome</keyword>
<organism evidence="7 8">
    <name type="scientific">Olpidium bornovanus</name>
    <dbReference type="NCBI Taxonomy" id="278681"/>
    <lineage>
        <taxon>Eukaryota</taxon>
        <taxon>Fungi</taxon>
        <taxon>Fungi incertae sedis</taxon>
        <taxon>Olpidiomycota</taxon>
        <taxon>Olpidiomycotina</taxon>
        <taxon>Olpidiomycetes</taxon>
        <taxon>Olpidiales</taxon>
        <taxon>Olpidiaceae</taxon>
        <taxon>Olpidium</taxon>
    </lineage>
</organism>
<evidence type="ECO:0000313" key="8">
    <source>
        <dbReference type="Proteomes" id="UP000673691"/>
    </source>
</evidence>
<evidence type="ECO:0000256" key="5">
    <source>
        <dbReference type="ARBA" id="ARBA00023211"/>
    </source>
</evidence>
<dbReference type="AlphaFoldDB" id="A0A8H7ZM79"/>
<comment type="cofactor">
    <cofactor evidence="1">
        <name>Mn(2+)</name>
        <dbReference type="ChEBI" id="CHEBI:29035"/>
    </cofactor>
</comment>